<dbReference type="Proteomes" id="UP000814128">
    <property type="component" value="Unassembled WGS sequence"/>
</dbReference>
<dbReference type="EMBL" id="MU273486">
    <property type="protein sequence ID" value="KAI0035326.1"/>
    <property type="molecule type" value="Genomic_DNA"/>
</dbReference>
<proteinExistence type="predicted"/>
<protein>
    <submittedName>
        <fullName evidence="1">S-adenosyl-L-methionine-dependent methyltransferase</fullName>
    </submittedName>
</protein>
<evidence type="ECO:0000313" key="2">
    <source>
        <dbReference type="Proteomes" id="UP000814128"/>
    </source>
</evidence>
<organism evidence="1 2">
    <name type="scientific">Vararia minispora EC-137</name>
    <dbReference type="NCBI Taxonomy" id="1314806"/>
    <lineage>
        <taxon>Eukaryota</taxon>
        <taxon>Fungi</taxon>
        <taxon>Dikarya</taxon>
        <taxon>Basidiomycota</taxon>
        <taxon>Agaricomycotina</taxon>
        <taxon>Agaricomycetes</taxon>
        <taxon>Russulales</taxon>
        <taxon>Lachnocladiaceae</taxon>
        <taxon>Vararia</taxon>
    </lineage>
</organism>
<reference evidence="1" key="1">
    <citation type="submission" date="2021-02" db="EMBL/GenBank/DDBJ databases">
        <authorList>
            <consortium name="DOE Joint Genome Institute"/>
            <person name="Ahrendt S."/>
            <person name="Looney B.P."/>
            <person name="Miyauchi S."/>
            <person name="Morin E."/>
            <person name="Drula E."/>
            <person name="Courty P.E."/>
            <person name="Chicoki N."/>
            <person name="Fauchery L."/>
            <person name="Kohler A."/>
            <person name="Kuo A."/>
            <person name="Labutti K."/>
            <person name="Pangilinan J."/>
            <person name="Lipzen A."/>
            <person name="Riley R."/>
            <person name="Andreopoulos W."/>
            <person name="He G."/>
            <person name="Johnson J."/>
            <person name="Barry K.W."/>
            <person name="Grigoriev I.V."/>
            <person name="Nagy L."/>
            <person name="Hibbett D."/>
            <person name="Henrissat B."/>
            <person name="Matheny P.B."/>
            <person name="Labbe J."/>
            <person name="Martin F."/>
        </authorList>
    </citation>
    <scope>NUCLEOTIDE SEQUENCE</scope>
    <source>
        <strain evidence="1">EC-137</strain>
    </source>
</reference>
<gene>
    <name evidence="1" type="ORF">K488DRAFT_43604</name>
</gene>
<evidence type="ECO:0000313" key="1">
    <source>
        <dbReference type="EMBL" id="KAI0035326.1"/>
    </source>
</evidence>
<name>A0ACB8QV52_9AGAM</name>
<keyword evidence="1" id="KW-0489">Methyltransferase</keyword>
<keyword evidence="1" id="KW-0808">Transferase</keyword>
<reference evidence="1" key="2">
    <citation type="journal article" date="2022" name="New Phytol.">
        <title>Evolutionary transition to the ectomycorrhizal habit in the genomes of a hyperdiverse lineage of mushroom-forming fungi.</title>
        <authorList>
            <person name="Looney B."/>
            <person name="Miyauchi S."/>
            <person name="Morin E."/>
            <person name="Drula E."/>
            <person name="Courty P.E."/>
            <person name="Kohler A."/>
            <person name="Kuo A."/>
            <person name="LaButti K."/>
            <person name="Pangilinan J."/>
            <person name="Lipzen A."/>
            <person name="Riley R."/>
            <person name="Andreopoulos W."/>
            <person name="He G."/>
            <person name="Johnson J."/>
            <person name="Nolan M."/>
            <person name="Tritt A."/>
            <person name="Barry K.W."/>
            <person name="Grigoriev I.V."/>
            <person name="Nagy L.G."/>
            <person name="Hibbett D."/>
            <person name="Henrissat B."/>
            <person name="Matheny P.B."/>
            <person name="Labbe J."/>
            <person name="Martin F.M."/>
        </authorList>
    </citation>
    <scope>NUCLEOTIDE SEQUENCE</scope>
    <source>
        <strain evidence="1">EC-137</strain>
    </source>
</reference>
<accession>A0ACB8QV52</accession>
<sequence length="287" mass="31274">MAEITVSSFNTDDRDASGWSANAYQSAAHFVYSTENTTPVLKLLDARPGERIVDFGCGSGEVTRQILCAVGDEGEVAGIDSSSAMIAKAKLATKMQDTHMIVGELQSSTLLELLPQHLIGATDKVFTTATLHWCKQNPAAVVENAYKILKPGGLFVGEFGGYGNIAGTLFSLMREALHAALKTQGIDPDDRDPWYFPTPDEYGSILNAEGFKLLGLTLAPRPTPVHNLPDWIRTFAGHNFLQGLDPEVEQAVVNEAVALCKEKSEQDSQGRWSLDYVRLRFTAIKEV</sequence>
<keyword evidence="2" id="KW-1185">Reference proteome</keyword>
<comment type="caution">
    <text evidence="1">The sequence shown here is derived from an EMBL/GenBank/DDBJ whole genome shotgun (WGS) entry which is preliminary data.</text>
</comment>